<dbReference type="InterPro" id="IPR036761">
    <property type="entry name" value="TTHA0802/YceI-like_sf"/>
</dbReference>
<gene>
    <name evidence="3" type="ORF">FDK13_21625</name>
</gene>
<evidence type="ECO:0000256" key="1">
    <source>
        <dbReference type="SAM" id="SignalP"/>
    </source>
</evidence>
<name>A0A4U6D230_9BACT</name>
<proteinExistence type="predicted"/>
<dbReference type="Proteomes" id="UP000304900">
    <property type="component" value="Unassembled WGS sequence"/>
</dbReference>
<comment type="caution">
    <text evidence="3">The sequence shown here is derived from an EMBL/GenBank/DDBJ whole genome shotgun (WGS) entry which is preliminary data.</text>
</comment>
<feature type="domain" description="Lipid/polyisoprenoid-binding YceI-like" evidence="2">
    <location>
        <begin position="21"/>
        <end position="175"/>
    </location>
</feature>
<dbReference type="OrthoDB" id="9811006at2"/>
<dbReference type="SMART" id="SM00867">
    <property type="entry name" value="YceI"/>
    <property type="match status" value="1"/>
</dbReference>
<dbReference type="EMBL" id="SZVO01000010">
    <property type="protein sequence ID" value="TKT90335.1"/>
    <property type="molecule type" value="Genomic_DNA"/>
</dbReference>
<dbReference type="Gene3D" id="2.40.128.110">
    <property type="entry name" value="Lipid/polyisoprenoid-binding, YceI-like"/>
    <property type="match status" value="1"/>
</dbReference>
<protein>
    <submittedName>
        <fullName evidence="3">YceI family protein</fullName>
    </submittedName>
</protein>
<dbReference type="SUPFAM" id="SSF101874">
    <property type="entry name" value="YceI-like"/>
    <property type="match status" value="1"/>
</dbReference>
<organism evidence="3 4">
    <name type="scientific">Dyadobacter frigoris</name>
    <dbReference type="NCBI Taxonomy" id="2576211"/>
    <lineage>
        <taxon>Bacteria</taxon>
        <taxon>Pseudomonadati</taxon>
        <taxon>Bacteroidota</taxon>
        <taxon>Cytophagia</taxon>
        <taxon>Cytophagales</taxon>
        <taxon>Spirosomataceae</taxon>
        <taxon>Dyadobacter</taxon>
    </lineage>
</organism>
<evidence type="ECO:0000313" key="4">
    <source>
        <dbReference type="Proteomes" id="UP000304900"/>
    </source>
</evidence>
<evidence type="ECO:0000313" key="3">
    <source>
        <dbReference type="EMBL" id="TKT90335.1"/>
    </source>
</evidence>
<sequence>MIKYLFFAICIFTPGILTAQTWNVQSTNISFQASMFGADVDGTFKGFKGSVIFDPLHPESASISGSVDAATLTTGNSLRDRHLKEKEQFFEAIKYPRITMKSTKIEKAATGYTGTFDLTLKTVTKSVKIPFTFLKTGSNAIIKANVEINRKDWKFGGNPIGMSDKVKLNFELNLSPVNL</sequence>
<feature type="signal peptide" evidence="1">
    <location>
        <begin position="1"/>
        <end position="19"/>
    </location>
</feature>
<dbReference type="InterPro" id="IPR007372">
    <property type="entry name" value="Lipid/polyisoprenoid-bd_YceI"/>
</dbReference>
<dbReference type="PANTHER" id="PTHR34406">
    <property type="entry name" value="PROTEIN YCEI"/>
    <property type="match status" value="1"/>
</dbReference>
<dbReference type="Pfam" id="PF04264">
    <property type="entry name" value="YceI"/>
    <property type="match status" value="1"/>
</dbReference>
<evidence type="ECO:0000259" key="2">
    <source>
        <dbReference type="SMART" id="SM00867"/>
    </source>
</evidence>
<dbReference type="PANTHER" id="PTHR34406:SF1">
    <property type="entry name" value="PROTEIN YCEI"/>
    <property type="match status" value="1"/>
</dbReference>
<keyword evidence="4" id="KW-1185">Reference proteome</keyword>
<accession>A0A4U6D230</accession>
<dbReference type="RefSeq" id="WP_137342098.1">
    <property type="nucleotide sequence ID" value="NZ_BSQH01000004.1"/>
</dbReference>
<reference evidence="3 4" key="1">
    <citation type="submission" date="2019-05" db="EMBL/GenBank/DDBJ databases">
        <title>Dyadobacter AR-3-8 sp. nov., isolated from arctic soil.</title>
        <authorList>
            <person name="Chaudhary D.K."/>
        </authorList>
    </citation>
    <scope>NUCLEOTIDE SEQUENCE [LARGE SCALE GENOMIC DNA]</scope>
    <source>
        <strain evidence="3 4">AR-3-8</strain>
    </source>
</reference>
<keyword evidence="1" id="KW-0732">Signal</keyword>
<feature type="chain" id="PRO_5020446711" evidence="1">
    <location>
        <begin position="20"/>
        <end position="179"/>
    </location>
</feature>
<dbReference type="AlphaFoldDB" id="A0A4U6D230"/>